<comment type="cofactor">
    <cofactor evidence="2">
        <name>Mg(2+)</name>
        <dbReference type="ChEBI" id="CHEBI:18420"/>
    </cofactor>
</comment>
<dbReference type="Proteomes" id="UP000886724">
    <property type="component" value="Unassembled WGS sequence"/>
</dbReference>
<keyword evidence="11" id="KW-0460">Magnesium</keyword>
<dbReference type="Gene3D" id="3.30.420.10">
    <property type="entry name" value="Ribonuclease H-like superfamily/Ribonuclease H"/>
    <property type="match status" value="1"/>
</dbReference>
<feature type="domain" description="RNase H type-1" evidence="12">
    <location>
        <begin position="55"/>
        <end position="193"/>
    </location>
</feature>
<comment type="caution">
    <text evidence="13">The sequence shown here is derived from an EMBL/GenBank/DDBJ whole genome shotgun (WGS) entry which is preliminary data.</text>
</comment>
<dbReference type="SUPFAM" id="SSF53098">
    <property type="entry name" value="Ribonuclease H-like"/>
    <property type="match status" value="1"/>
</dbReference>
<gene>
    <name evidence="13" type="ORF">H9980_11865</name>
</gene>
<dbReference type="FunFam" id="3.40.970.10:FF:000002">
    <property type="entry name" value="Ribonuclease H"/>
    <property type="match status" value="1"/>
</dbReference>
<evidence type="ECO:0000256" key="5">
    <source>
        <dbReference type="ARBA" id="ARBA00012180"/>
    </source>
</evidence>
<evidence type="ECO:0000256" key="3">
    <source>
        <dbReference type="ARBA" id="ARBA00004065"/>
    </source>
</evidence>
<comment type="function">
    <text evidence="3">Endonuclease that specifically degrades the RNA of RNA-DNA hybrids.</text>
</comment>
<evidence type="ECO:0000313" key="14">
    <source>
        <dbReference type="Proteomes" id="UP000886724"/>
    </source>
</evidence>
<reference evidence="13" key="2">
    <citation type="submission" date="2021-04" db="EMBL/GenBank/DDBJ databases">
        <authorList>
            <person name="Gilroy R."/>
        </authorList>
    </citation>
    <scope>NUCLEOTIDE SEQUENCE</scope>
    <source>
        <strain evidence="13">ChiGjej1B1-14440</strain>
    </source>
</reference>
<dbReference type="InterPro" id="IPR050092">
    <property type="entry name" value="RNase_H"/>
</dbReference>
<keyword evidence="9" id="KW-0255">Endonuclease</keyword>
<proteinExistence type="inferred from homology"/>
<dbReference type="Pfam" id="PF01693">
    <property type="entry name" value="Cauli_VI"/>
    <property type="match status" value="1"/>
</dbReference>
<dbReference type="InterPro" id="IPR002156">
    <property type="entry name" value="RNaseH_domain"/>
</dbReference>
<dbReference type="SUPFAM" id="SSF55658">
    <property type="entry name" value="L9 N-domain-like"/>
    <property type="match status" value="1"/>
</dbReference>
<evidence type="ECO:0000256" key="9">
    <source>
        <dbReference type="ARBA" id="ARBA00022759"/>
    </source>
</evidence>
<dbReference type="PANTHER" id="PTHR10642:SF26">
    <property type="entry name" value="RIBONUCLEASE H1"/>
    <property type="match status" value="1"/>
</dbReference>
<evidence type="ECO:0000256" key="7">
    <source>
        <dbReference type="ARBA" id="ARBA00022722"/>
    </source>
</evidence>
<evidence type="ECO:0000313" key="13">
    <source>
        <dbReference type="EMBL" id="HIX82647.1"/>
    </source>
</evidence>
<evidence type="ECO:0000256" key="1">
    <source>
        <dbReference type="ARBA" id="ARBA00000077"/>
    </source>
</evidence>
<accession>A0A9D2BP52</accession>
<dbReference type="InterPro" id="IPR009027">
    <property type="entry name" value="Ribosomal_bL9/RNase_H1_N"/>
</dbReference>
<dbReference type="PANTHER" id="PTHR10642">
    <property type="entry name" value="RIBONUCLEASE H1"/>
    <property type="match status" value="1"/>
</dbReference>
<comment type="catalytic activity">
    <reaction evidence="1">
        <text>Endonucleolytic cleavage to 5'-phosphomonoester.</text>
        <dbReference type="EC" id="3.1.26.4"/>
    </reaction>
</comment>
<evidence type="ECO:0000256" key="6">
    <source>
        <dbReference type="ARBA" id="ARBA00017721"/>
    </source>
</evidence>
<dbReference type="EMBL" id="DXET01000265">
    <property type="protein sequence ID" value="HIX82647.1"/>
    <property type="molecule type" value="Genomic_DNA"/>
</dbReference>
<evidence type="ECO:0000256" key="8">
    <source>
        <dbReference type="ARBA" id="ARBA00022723"/>
    </source>
</evidence>
<keyword evidence="10" id="KW-0378">Hydrolase</keyword>
<dbReference type="GO" id="GO:0003676">
    <property type="term" value="F:nucleic acid binding"/>
    <property type="evidence" value="ECO:0007669"/>
    <property type="project" value="InterPro"/>
</dbReference>
<evidence type="ECO:0000256" key="2">
    <source>
        <dbReference type="ARBA" id="ARBA00001946"/>
    </source>
</evidence>
<organism evidence="13 14">
    <name type="scientific">Candidatus Erysipelatoclostridium merdavium</name>
    <dbReference type="NCBI Taxonomy" id="2838566"/>
    <lineage>
        <taxon>Bacteria</taxon>
        <taxon>Bacillati</taxon>
        <taxon>Bacillota</taxon>
        <taxon>Erysipelotrichia</taxon>
        <taxon>Erysipelotrichales</taxon>
        <taxon>Erysipelotrichales incertae sedis</taxon>
    </lineage>
</organism>
<comment type="similarity">
    <text evidence="4">Belongs to the RNase H family.</text>
</comment>
<dbReference type="AlphaFoldDB" id="A0A9D2BP52"/>
<dbReference type="InterPro" id="IPR011320">
    <property type="entry name" value="RNase_H1_N"/>
</dbReference>
<dbReference type="InterPro" id="IPR037056">
    <property type="entry name" value="RNase_H1_N_sf"/>
</dbReference>
<dbReference type="Pfam" id="PF00075">
    <property type="entry name" value="RNase_H"/>
    <property type="match status" value="1"/>
</dbReference>
<dbReference type="PROSITE" id="PS50879">
    <property type="entry name" value="RNASE_H_1"/>
    <property type="match status" value="1"/>
</dbReference>
<protein>
    <recommendedName>
        <fullName evidence="6">Ribonuclease H</fullName>
        <ecNumber evidence="5">3.1.26.4</ecNumber>
    </recommendedName>
</protein>
<evidence type="ECO:0000256" key="10">
    <source>
        <dbReference type="ARBA" id="ARBA00022801"/>
    </source>
</evidence>
<keyword evidence="8" id="KW-0479">Metal-binding</keyword>
<evidence type="ECO:0000256" key="4">
    <source>
        <dbReference type="ARBA" id="ARBA00005300"/>
    </source>
</evidence>
<evidence type="ECO:0000256" key="11">
    <source>
        <dbReference type="ARBA" id="ARBA00022842"/>
    </source>
</evidence>
<dbReference type="CDD" id="cd09277">
    <property type="entry name" value="RNase_HI_bacteria_like"/>
    <property type="match status" value="1"/>
</dbReference>
<dbReference type="GO" id="GO:0004523">
    <property type="term" value="F:RNA-DNA hybrid ribonuclease activity"/>
    <property type="evidence" value="ECO:0007669"/>
    <property type="project" value="UniProtKB-EC"/>
</dbReference>
<evidence type="ECO:0000259" key="12">
    <source>
        <dbReference type="PROSITE" id="PS50879"/>
    </source>
</evidence>
<dbReference type="InterPro" id="IPR036397">
    <property type="entry name" value="RNaseH_sf"/>
</dbReference>
<sequence>MAKYYAVKKGHKPGIYTSWDECKKQVEKFSGAVYKSFTSLEDAKNFIKLEEEKIVDYGLIAYVDGSYNIKTKEYGFGCILIEGQKVIKELSGKGDKEALVSMRNVAGEILGSLAAMKFALENGYPGVCIYYDYEGIEKWANGLWRANKIGTQNYQKLVNEYRKKINISFIKVLAHSGDFFNERADKLAKKAVGING</sequence>
<reference evidence="13" key="1">
    <citation type="journal article" date="2021" name="PeerJ">
        <title>Extensive microbial diversity within the chicken gut microbiome revealed by metagenomics and culture.</title>
        <authorList>
            <person name="Gilroy R."/>
            <person name="Ravi A."/>
            <person name="Getino M."/>
            <person name="Pursley I."/>
            <person name="Horton D.L."/>
            <person name="Alikhan N.F."/>
            <person name="Baker D."/>
            <person name="Gharbi K."/>
            <person name="Hall N."/>
            <person name="Watson M."/>
            <person name="Adriaenssens E.M."/>
            <person name="Foster-Nyarko E."/>
            <person name="Jarju S."/>
            <person name="Secka A."/>
            <person name="Antonio M."/>
            <person name="Oren A."/>
            <person name="Chaudhuri R.R."/>
            <person name="La Ragione R."/>
            <person name="Hildebrand F."/>
            <person name="Pallen M.J."/>
        </authorList>
    </citation>
    <scope>NUCLEOTIDE SEQUENCE</scope>
    <source>
        <strain evidence="13">ChiGjej1B1-14440</strain>
    </source>
</reference>
<keyword evidence="7" id="KW-0540">Nuclease</keyword>
<dbReference type="GO" id="GO:0043137">
    <property type="term" value="P:DNA replication, removal of RNA primer"/>
    <property type="evidence" value="ECO:0007669"/>
    <property type="project" value="TreeGrafter"/>
</dbReference>
<dbReference type="Gene3D" id="3.40.970.10">
    <property type="entry name" value="Ribonuclease H1, N-terminal domain"/>
    <property type="match status" value="1"/>
</dbReference>
<name>A0A9D2BP52_9FIRM</name>
<dbReference type="GO" id="GO:0046872">
    <property type="term" value="F:metal ion binding"/>
    <property type="evidence" value="ECO:0007669"/>
    <property type="project" value="UniProtKB-KW"/>
</dbReference>
<dbReference type="EC" id="3.1.26.4" evidence="5"/>
<dbReference type="InterPro" id="IPR012337">
    <property type="entry name" value="RNaseH-like_sf"/>
</dbReference>